<feature type="region of interest" description="Disordered" evidence="1">
    <location>
        <begin position="252"/>
        <end position="272"/>
    </location>
</feature>
<reference evidence="3" key="1">
    <citation type="journal article" date="2019" name="Int. J. Syst. Evol. Microbiol.">
        <title>The Global Catalogue of Microorganisms (GCM) 10K type strain sequencing project: providing services to taxonomists for standard genome sequencing and annotation.</title>
        <authorList>
            <consortium name="The Broad Institute Genomics Platform"/>
            <consortium name="The Broad Institute Genome Sequencing Center for Infectious Disease"/>
            <person name="Wu L."/>
            <person name="Ma J."/>
        </authorList>
    </citation>
    <scope>NUCLEOTIDE SEQUENCE [LARGE SCALE GENOMIC DNA]</scope>
    <source>
        <strain evidence="3">JCM 17440</strain>
    </source>
</reference>
<dbReference type="GO" id="GO:0008168">
    <property type="term" value="F:methyltransferase activity"/>
    <property type="evidence" value="ECO:0007669"/>
    <property type="project" value="UniProtKB-KW"/>
</dbReference>
<dbReference type="EMBL" id="BAABAS010000020">
    <property type="protein sequence ID" value="GAA4239539.1"/>
    <property type="molecule type" value="Genomic_DNA"/>
</dbReference>
<sequence>MSRGEYAPGMTDVPAGVDPLIASPARIYDYYLGGKDHFEADRVAAEALLAVFPYGPVAARQNRGFLVRGVRHLAESGVRQFLDIGSGLPTQENVHQVAQRVWAGARVVYVDVDPVAVVHSRALLARSSTVEAEEGDLRDPEALLETARRHLDFERPVGVLVAAVTHFVPGSADPYGLVAALMDATVRGSHLLLSQATADMASEEALHRAEEEWSKTSATLHTRTYEETVRFFDGLELLEPGVVPVTEWRPHPDESYPGADKAPLYAGVGRKT</sequence>
<keyword evidence="2" id="KW-0808">Transferase</keyword>
<accession>A0ABP8CIH9</accession>
<evidence type="ECO:0000313" key="2">
    <source>
        <dbReference type="EMBL" id="GAA4239539.1"/>
    </source>
</evidence>
<dbReference type="GO" id="GO:0032259">
    <property type="term" value="P:methylation"/>
    <property type="evidence" value="ECO:0007669"/>
    <property type="project" value="UniProtKB-KW"/>
</dbReference>
<keyword evidence="3" id="KW-1185">Reference proteome</keyword>
<dbReference type="PIRSF" id="PIRSF017393">
    <property type="entry name" value="MTase_SAV2177"/>
    <property type="match status" value="1"/>
</dbReference>
<protein>
    <submittedName>
        <fullName evidence="2">SAM-dependent methyltransferase</fullName>
    </submittedName>
</protein>
<gene>
    <name evidence="2" type="ORF">GCM10022254_60050</name>
</gene>
<name>A0ABP8CIH9_9ACTN</name>
<evidence type="ECO:0000313" key="3">
    <source>
        <dbReference type="Proteomes" id="UP001501710"/>
    </source>
</evidence>
<dbReference type="Proteomes" id="UP001501710">
    <property type="component" value="Unassembled WGS sequence"/>
</dbReference>
<dbReference type="Gene3D" id="3.40.50.150">
    <property type="entry name" value="Vaccinia Virus protein VP39"/>
    <property type="match status" value="1"/>
</dbReference>
<evidence type="ECO:0000256" key="1">
    <source>
        <dbReference type="SAM" id="MobiDB-lite"/>
    </source>
</evidence>
<organism evidence="2 3">
    <name type="scientific">Actinomadura meridiana</name>
    <dbReference type="NCBI Taxonomy" id="559626"/>
    <lineage>
        <taxon>Bacteria</taxon>
        <taxon>Bacillati</taxon>
        <taxon>Actinomycetota</taxon>
        <taxon>Actinomycetes</taxon>
        <taxon>Streptosporangiales</taxon>
        <taxon>Thermomonosporaceae</taxon>
        <taxon>Actinomadura</taxon>
    </lineage>
</organism>
<dbReference type="Pfam" id="PF04672">
    <property type="entry name" value="Methyltransf_19"/>
    <property type="match status" value="1"/>
</dbReference>
<dbReference type="SUPFAM" id="SSF53335">
    <property type="entry name" value="S-adenosyl-L-methionine-dependent methyltransferases"/>
    <property type="match status" value="1"/>
</dbReference>
<proteinExistence type="predicted"/>
<keyword evidence="2" id="KW-0489">Methyltransferase</keyword>
<comment type="caution">
    <text evidence="2">The sequence shown here is derived from an EMBL/GenBank/DDBJ whole genome shotgun (WGS) entry which is preliminary data.</text>
</comment>
<dbReference type="InterPro" id="IPR029063">
    <property type="entry name" value="SAM-dependent_MTases_sf"/>
</dbReference>
<dbReference type="InterPro" id="IPR006764">
    <property type="entry name" value="SAM_dep_MeTrfase_SAV2177_type"/>
</dbReference>